<feature type="region of interest" description="Disordered" evidence="1">
    <location>
        <begin position="34"/>
        <end position="66"/>
    </location>
</feature>
<organism evidence="2 3">
    <name type="scientific">Astrephomene gubernaculifera</name>
    <dbReference type="NCBI Taxonomy" id="47775"/>
    <lineage>
        <taxon>Eukaryota</taxon>
        <taxon>Viridiplantae</taxon>
        <taxon>Chlorophyta</taxon>
        <taxon>core chlorophytes</taxon>
        <taxon>Chlorophyceae</taxon>
        <taxon>CS clade</taxon>
        <taxon>Chlamydomonadales</taxon>
        <taxon>Astrephomenaceae</taxon>
        <taxon>Astrephomene</taxon>
    </lineage>
</organism>
<evidence type="ECO:0000313" key="2">
    <source>
        <dbReference type="EMBL" id="GFR51245.1"/>
    </source>
</evidence>
<gene>
    <name evidence="2" type="ORF">Agub_g13620</name>
</gene>
<reference evidence="2 3" key="1">
    <citation type="journal article" date="2021" name="Sci. Rep.">
        <title>Genome sequencing of the multicellular alga Astrephomene provides insights into convergent evolution of germ-soma differentiation.</title>
        <authorList>
            <person name="Yamashita S."/>
            <person name="Yamamoto K."/>
            <person name="Matsuzaki R."/>
            <person name="Suzuki S."/>
            <person name="Yamaguchi H."/>
            <person name="Hirooka S."/>
            <person name="Minakuchi Y."/>
            <person name="Miyagishima S."/>
            <person name="Kawachi M."/>
            <person name="Toyoda A."/>
            <person name="Nozaki H."/>
        </authorList>
    </citation>
    <scope>NUCLEOTIDE SEQUENCE [LARGE SCALE GENOMIC DNA]</scope>
    <source>
        <strain evidence="2 3">NIES-4017</strain>
    </source>
</reference>
<evidence type="ECO:0000313" key="3">
    <source>
        <dbReference type="Proteomes" id="UP001054857"/>
    </source>
</evidence>
<dbReference type="EMBL" id="BMAR01000047">
    <property type="protein sequence ID" value="GFR51245.1"/>
    <property type="molecule type" value="Genomic_DNA"/>
</dbReference>
<evidence type="ECO:0000256" key="1">
    <source>
        <dbReference type="SAM" id="MobiDB-lite"/>
    </source>
</evidence>
<feature type="compositionally biased region" description="Polar residues" evidence="1">
    <location>
        <begin position="36"/>
        <end position="46"/>
    </location>
</feature>
<proteinExistence type="predicted"/>
<feature type="non-terminal residue" evidence="2">
    <location>
        <position position="115"/>
    </location>
</feature>
<dbReference type="AlphaFoldDB" id="A0AAD3HSR5"/>
<dbReference type="Proteomes" id="UP001054857">
    <property type="component" value="Unassembled WGS sequence"/>
</dbReference>
<sequence length="115" mass="12324">MLSLQRPNHIIRSNSSNHSLQQLLRLSRQGHALATLPSSSSRTASINRPGALSGGAGPRSQQPQQLPLNRVELECVVNSVRWLPATSPQQQVVVASVGGFGDQADVIEVHLSCIN</sequence>
<accession>A0AAD3HSR5</accession>
<name>A0AAD3HSR5_9CHLO</name>
<comment type="caution">
    <text evidence="2">The sequence shown here is derived from an EMBL/GenBank/DDBJ whole genome shotgun (WGS) entry which is preliminary data.</text>
</comment>
<protein>
    <submittedName>
        <fullName evidence="2">Uncharacterized protein</fullName>
    </submittedName>
</protein>
<keyword evidence="3" id="KW-1185">Reference proteome</keyword>